<feature type="transmembrane region" description="Helical" evidence="1">
    <location>
        <begin position="111"/>
        <end position="131"/>
    </location>
</feature>
<keyword evidence="1" id="KW-0812">Transmembrane</keyword>
<comment type="caution">
    <text evidence="2">The sequence shown here is derived from an EMBL/GenBank/DDBJ whole genome shotgun (WGS) entry which is preliminary data.</text>
</comment>
<dbReference type="AlphaFoldDB" id="A0A069PMT1"/>
<keyword evidence="1" id="KW-1133">Transmembrane helix</keyword>
<keyword evidence="1" id="KW-0472">Membrane</keyword>
<dbReference type="STRING" id="60547.GCA_000751215_06069"/>
<dbReference type="RefSeq" id="WP_035938897.1">
    <property type="nucleotide sequence ID" value="NZ_CADFFX010000024.1"/>
</dbReference>
<evidence type="ECO:0000313" key="3">
    <source>
        <dbReference type="Proteomes" id="UP000027466"/>
    </source>
</evidence>
<organism evidence="2 3">
    <name type="scientific">Caballeronia glathei</name>
    <dbReference type="NCBI Taxonomy" id="60547"/>
    <lineage>
        <taxon>Bacteria</taxon>
        <taxon>Pseudomonadati</taxon>
        <taxon>Pseudomonadota</taxon>
        <taxon>Betaproteobacteria</taxon>
        <taxon>Burkholderiales</taxon>
        <taxon>Burkholderiaceae</taxon>
        <taxon>Caballeronia</taxon>
    </lineage>
</organism>
<sequence>MKTDDIQLMAYVDGELPPQEREEVEREIDVSPELAERVALLKASRLPYRQAFANQTLPPVPESLTKKIEELARAAQAGQPSPASANDAVLKHGVHLPPSAPIRSRLRNAPAWLAVAFVAGVVCGGAILRLAPGVAPGIGANGATLASATMGASPWVRAAANYQQLYTRDTVAQIEPDTDLSAKTVDQIRRTDGLALRIPDLRAAGLTFKGVQRLRFNNKPLVQIVYLPAQGDPVALCVMKDVKPDQTIAQQRVDKMDVVTWRQAELSYALIGAPGNVDLPALAKQISDSRVGSIFSEATLARKAFSG</sequence>
<gene>
    <name evidence="2" type="ORF">BG61_13930</name>
</gene>
<proteinExistence type="predicted"/>
<dbReference type="EMBL" id="JFHC01000021">
    <property type="protein sequence ID" value="KDR42008.1"/>
    <property type="molecule type" value="Genomic_DNA"/>
</dbReference>
<evidence type="ECO:0000256" key="1">
    <source>
        <dbReference type="SAM" id="Phobius"/>
    </source>
</evidence>
<name>A0A069PMT1_9BURK</name>
<protein>
    <submittedName>
        <fullName evidence="2">Anti-sigma factor</fullName>
    </submittedName>
</protein>
<keyword evidence="3" id="KW-1185">Reference proteome</keyword>
<dbReference type="Proteomes" id="UP000027466">
    <property type="component" value="Unassembled WGS sequence"/>
</dbReference>
<reference evidence="2 3" key="1">
    <citation type="submission" date="2014-03" db="EMBL/GenBank/DDBJ databases">
        <title>Draft Genome Sequences of Four Burkholderia Strains.</title>
        <authorList>
            <person name="Liu X.Y."/>
            <person name="Li C.X."/>
            <person name="Xu J.H."/>
        </authorList>
    </citation>
    <scope>NUCLEOTIDE SEQUENCE [LARGE SCALE GENOMIC DNA]</scope>
    <source>
        <strain evidence="2 3">DSM 50014</strain>
    </source>
</reference>
<evidence type="ECO:0000313" key="2">
    <source>
        <dbReference type="EMBL" id="KDR42008.1"/>
    </source>
</evidence>
<accession>A0A069PMT1</accession>